<keyword evidence="1" id="KW-0732">Signal</keyword>
<evidence type="ECO:0000313" key="2">
    <source>
        <dbReference type="EMBL" id="PNI12271.1"/>
    </source>
</evidence>
<accession>A0A2J8IP20</accession>
<evidence type="ECO:0000256" key="1">
    <source>
        <dbReference type="SAM" id="SignalP"/>
    </source>
</evidence>
<sequence length="111" mass="12205">MALQHLALLAGLLVGVASKSMENMDTDVPAPEVLTRSTAGVRGACASQRGALRCLLGPAARVLCGCGGRQRQLPRRKSVWSRLLQALERGRERQLRPLWERNPPSLQRLRV</sequence>
<dbReference type="AlphaFoldDB" id="A0A2J8IP20"/>
<organism evidence="2 3">
    <name type="scientific">Pan troglodytes</name>
    <name type="common">Chimpanzee</name>
    <dbReference type="NCBI Taxonomy" id="9598"/>
    <lineage>
        <taxon>Eukaryota</taxon>
        <taxon>Metazoa</taxon>
        <taxon>Chordata</taxon>
        <taxon>Craniata</taxon>
        <taxon>Vertebrata</taxon>
        <taxon>Euteleostomi</taxon>
        <taxon>Mammalia</taxon>
        <taxon>Eutheria</taxon>
        <taxon>Euarchontoglires</taxon>
        <taxon>Primates</taxon>
        <taxon>Haplorrhini</taxon>
        <taxon>Catarrhini</taxon>
        <taxon>Hominidae</taxon>
        <taxon>Pan</taxon>
    </lineage>
</organism>
<dbReference type="Proteomes" id="UP000236370">
    <property type="component" value="Unassembled WGS sequence"/>
</dbReference>
<feature type="signal peptide" evidence="1">
    <location>
        <begin position="1"/>
        <end position="18"/>
    </location>
</feature>
<dbReference type="EMBL" id="NBAG03000674">
    <property type="protein sequence ID" value="PNI12271.1"/>
    <property type="molecule type" value="Genomic_DNA"/>
</dbReference>
<evidence type="ECO:0000313" key="3">
    <source>
        <dbReference type="Proteomes" id="UP000236370"/>
    </source>
</evidence>
<gene>
    <name evidence="2" type="ORF">CK820_G0054568</name>
</gene>
<comment type="caution">
    <text evidence="2">The sequence shown here is derived from an EMBL/GenBank/DDBJ whole genome shotgun (WGS) entry which is preliminary data.</text>
</comment>
<feature type="chain" id="PRO_5014403085" evidence="1">
    <location>
        <begin position="19"/>
        <end position="111"/>
    </location>
</feature>
<proteinExistence type="predicted"/>
<protein>
    <submittedName>
        <fullName evidence="2">C1orf159 isoform 7</fullName>
    </submittedName>
</protein>
<name>A0A2J8IP20_PANTR</name>
<reference evidence="2 3" key="1">
    <citation type="submission" date="2017-12" db="EMBL/GenBank/DDBJ databases">
        <title>High-resolution comparative analysis of great ape genomes.</title>
        <authorList>
            <person name="Pollen A."/>
            <person name="Hastie A."/>
            <person name="Hormozdiari F."/>
            <person name="Dougherty M."/>
            <person name="Liu R."/>
            <person name="Chaisson M."/>
            <person name="Hoppe E."/>
            <person name="Hill C."/>
            <person name="Pang A."/>
            <person name="Hillier L."/>
            <person name="Baker C."/>
            <person name="Armstrong J."/>
            <person name="Shendure J."/>
            <person name="Paten B."/>
            <person name="Wilson R."/>
            <person name="Chao H."/>
            <person name="Schneider V."/>
            <person name="Ventura M."/>
            <person name="Kronenberg Z."/>
            <person name="Murali S."/>
            <person name="Gordon D."/>
            <person name="Cantsilieris S."/>
            <person name="Munson K."/>
            <person name="Nelson B."/>
            <person name="Raja A."/>
            <person name="Underwood J."/>
            <person name="Diekhans M."/>
            <person name="Fiddes I."/>
            <person name="Haussler D."/>
            <person name="Eichler E."/>
        </authorList>
    </citation>
    <scope>NUCLEOTIDE SEQUENCE [LARGE SCALE GENOMIC DNA]</scope>
    <source>
        <strain evidence="2">Yerkes chimp pedigree #C0471</strain>
    </source>
</reference>